<name>A0A6A5TGN7_9PLEO</name>
<evidence type="ECO:0000313" key="2">
    <source>
        <dbReference type="Proteomes" id="UP000800035"/>
    </source>
</evidence>
<protein>
    <submittedName>
        <fullName evidence="1">Uncharacterized protein</fullName>
    </submittedName>
</protein>
<dbReference type="EMBL" id="ML977030">
    <property type="protein sequence ID" value="KAF1949976.1"/>
    <property type="molecule type" value="Genomic_DNA"/>
</dbReference>
<dbReference type="Proteomes" id="UP000800035">
    <property type="component" value="Unassembled WGS sequence"/>
</dbReference>
<sequence>HLPIFPSSHLPIFPSSHLPIFPSSGPHRVDRNVSKYPDSCSASHVELNKPEQDFW</sequence>
<gene>
    <name evidence="1" type="ORF">CC80DRAFT_427898</name>
</gene>
<keyword evidence="2" id="KW-1185">Reference proteome</keyword>
<accession>A0A6A5TGN7</accession>
<evidence type="ECO:0000313" key="1">
    <source>
        <dbReference type="EMBL" id="KAF1949976.1"/>
    </source>
</evidence>
<feature type="non-terminal residue" evidence="1">
    <location>
        <position position="1"/>
    </location>
</feature>
<reference evidence="1" key="1">
    <citation type="journal article" date="2020" name="Stud. Mycol.">
        <title>101 Dothideomycetes genomes: a test case for predicting lifestyles and emergence of pathogens.</title>
        <authorList>
            <person name="Haridas S."/>
            <person name="Albert R."/>
            <person name="Binder M."/>
            <person name="Bloem J."/>
            <person name="Labutti K."/>
            <person name="Salamov A."/>
            <person name="Andreopoulos B."/>
            <person name="Baker S."/>
            <person name="Barry K."/>
            <person name="Bills G."/>
            <person name="Bluhm B."/>
            <person name="Cannon C."/>
            <person name="Castanera R."/>
            <person name="Culley D."/>
            <person name="Daum C."/>
            <person name="Ezra D."/>
            <person name="Gonzalez J."/>
            <person name="Henrissat B."/>
            <person name="Kuo A."/>
            <person name="Liang C."/>
            <person name="Lipzen A."/>
            <person name="Lutzoni F."/>
            <person name="Magnuson J."/>
            <person name="Mondo S."/>
            <person name="Nolan M."/>
            <person name="Ohm R."/>
            <person name="Pangilinan J."/>
            <person name="Park H.-J."/>
            <person name="Ramirez L."/>
            <person name="Alfaro M."/>
            <person name="Sun H."/>
            <person name="Tritt A."/>
            <person name="Yoshinaga Y."/>
            <person name="Zwiers L.-H."/>
            <person name="Turgeon B."/>
            <person name="Goodwin S."/>
            <person name="Spatafora J."/>
            <person name="Crous P."/>
            <person name="Grigoriev I."/>
        </authorList>
    </citation>
    <scope>NUCLEOTIDE SEQUENCE</scope>
    <source>
        <strain evidence="1">CBS 675.92</strain>
    </source>
</reference>
<dbReference type="AlphaFoldDB" id="A0A6A5TGN7"/>
<proteinExistence type="predicted"/>
<organism evidence="1 2">
    <name type="scientific">Byssothecium circinans</name>
    <dbReference type="NCBI Taxonomy" id="147558"/>
    <lineage>
        <taxon>Eukaryota</taxon>
        <taxon>Fungi</taxon>
        <taxon>Dikarya</taxon>
        <taxon>Ascomycota</taxon>
        <taxon>Pezizomycotina</taxon>
        <taxon>Dothideomycetes</taxon>
        <taxon>Pleosporomycetidae</taxon>
        <taxon>Pleosporales</taxon>
        <taxon>Massarineae</taxon>
        <taxon>Massarinaceae</taxon>
        <taxon>Byssothecium</taxon>
    </lineage>
</organism>